<evidence type="ECO:0000313" key="2">
    <source>
        <dbReference type="Proteomes" id="UP000237271"/>
    </source>
</evidence>
<comment type="caution">
    <text evidence="1">The sequence shown here is derived from an EMBL/GenBank/DDBJ whole genome shotgun (WGS) entry which is preliminary data.</text>
</comment>
<name>A0A2P4XCY7_9STRA</name>
<dbReference type="OrthoDB" id="127047at2759"/>
<sequence length="417" mass="46164">MPSQTLPRGTLLLLFPEDVNGIIKFPAYAKIKSSKGTSASAIFEVDDDDIDKTVKLSRAKALLRKVCDREAEGSRLGMWLRQAVCVKSNGLFVYGQVTGHSNASLTITTLTVPIEASADNIYTTVYPVVAIVMGCHRISEEEWPREQLEHVHDAIMVAPREEPCEPLPLASLIQGLLPDVSPGFDRVWSWVDSRTGNLTRVSIQHVVNHVFYVDGEKPIPSHLKDCFGPSFSAPINTGHNSPDGRPLTTRTRHQHAPHSGTSTFFDAMQVDDEGEAAEDEATLVRGILLHDNVENRQTPAHHNRLDRMRRGEVRLGTSPSRTATALASQPKLAQGDQQAAAEAEIHDLICLHKPHLLPFHRPYQHTPVVIGKRQATSPVTTSAVKRSKYIFQPSFEQKMVHDVITSETIRVSFGRTP</sequence>
<organism evidence="1 2">
    <name type="scientific">Phytophthora palmivora</name>
    <dbReference type="NCBI Taxonomy" id="4796"/>
    <lineage>
        <taxon>Eukaryota</taxon>
        <taxon>Sar</taxon>
        <taxon>Stramenopiles</taxon>
        <taxon>Oomycota</taxon>
        <taxon>Peronosporomycetes</taxon>
        <taxon>Peronosporales</taxon>
        <taxon>Peronosporaceae</taxon>
        <taxon>Phytophthora</taxon>
    </lineage>
</organism>
<accession>A0A2P4XCY7</accession>
<keyword evidence="2" id="KW-1185">Reference proteome</keyword>
<protein>
    <submittedName>
        <fullName evidence="1">Uncharacterized protein</fullName>
    </submittedName>
</protein>
<dbReference type="AlphaFoldDB" id="A0A2P4XCY7"/>
<dbReference type="EMBL" id="NCKW01011502">
    <property type="protein sequence ID" value="POM63413.1"/>
    <property type="molecule type" value="Genomic_DNA"/>
</dbReference>
<gene>
    <name evidence="1" type="ORF">PHPALM_21195</name>
</gene>
<feature type="non-terminal residue" evidence="1">
    <location>
        <position position="417"/>
    </location>
</feature>
<proteinExistence type="predicted"/>
<evidence type="ECO:0000313" key="1">
    <source>
        <dbReference type="EMBL" id="POM63413.1"/>
    </source>
</evidence>
<reference evidence="1 2" key="1">
    <citation type="journal article" date="2017" name="Genome Biol. Evol.">
        <title>Phytophthora megakarya and P. palmivora, closely related causal agents of cacao black pod rot, underwent increases in genome sizes and gene numbers by different mechanisms.</title>
        <authorList>
            <person name="Ali S.S."/>
            <person name="Shao J."/>
            <person name="Lary D.J."/>
            <person name="Kronmiller B."/>
            <person name="Shen D."/>
            <person name="Strem M.D."/>
            <person name="Amoako-Attah I."/>
            <person name="Akrofi A.Y."/>
            <person name="Begoude B.A."/>
            <person name="Ten Hoopen G.M."/>
            <person name="Coulibaly K."/>
            <person name="Kebe B.I."/>
            <person name="Melnick R.L."/>
            <person name="Guiltinan M.J."/>
            <person name="Tyler B.M."/>
            <person name="Meinhardt L.W."/>
            <person name="Bailey B.A."/>
        </authorList>
    </citation>
    <scope>NUCLEOTIDE SEQUENCE [LARGE SCALE GENOMIC DNA]</scope>
    <source>
        <strain evidence="2">sbr112.9</strain>
    </source>
</reference>
<dbReference type="Proteomes" id="UP000237271">
    <property type="component" value="Unassembled WGS sequence"/>
</dbReference>